<keyword evidence="4" id="KW-0697">Rotamase</keyword>
<dbReference type="EMBL" id="MFJL01000038">
    <property type="protein sequence ID" value="OGG13278.1"/>
    <property type="molecule type" value="Genomic_DNA"/>
</dbReference>
<keyword evidence="7" id="KW-0812">Transmembrane</keyword>
<evidence type="ECO:0000256" key="7">
    <source>
        <dbReference type="SAM" id="Phobius"/>
    </source>
</evidence>
<evidence type="ECO:0000313" key="8">
    <source>
        <dbReference type="EMBL" id="OGG13278.1"/>
    </source>
</evidence>
<dbReference type="AlphaFoldDB" id="A0A1F5ZLE8"/>
<comment type="catalytic activity">
    <reaction evidence="1">
        <text>[protein]-peptidylproline (omega=180) = [protein]-peptidylproline (omega=0)</text>
        <dbReference type="Rhea" id="RHEA:16237"/>
        <dbReference type="Rhea" id="RHEA-COMP:10747"/>
        <dbReference type="Rhea" id="RHEA-COMP:10748"/>
        <dbReference type="ChEBI" id="CHEBI:83833"/>
        <dbReference type="ChEBI" id="CHEBI:83834"/>
        <dbReference type="EC" id="5.2.1.8"/>
    </reaction>
</comment>
<feature type="compositionally biased region" description="Basic and acidic residues" evidence="6">
    <location>
        <begin position="1"/>
        <end position="11"/>
    </location>
</feature>
<evidence type="ECO:0000256" key="2">
    <source>
        <dbReference type="ARBA" id="ARBA00013194"/>
    </source>
</evidence>
<evidence type="ECO:0000256" key="3">
    <source>
        <dbReference type="ARBA" id="ARBA00022729"/>
    </source>
</evidence>
<sequence>MLEEVESKDLMMEETNPGVPAPKPYTPQQFPLFSVRNIIIVVVLLILALAWKMKGMLIAATVNGAPISRFELNDALTQRYGNPTLDGIINEKLIIGAVRQKGITVSQDEINKKVKEIEGRLNGSISLKDALAAQGMTEDSFRHQVEVQLSIDKLFDKDASVSSEEVNQYIASNSASFENATDPAQLKKDVTDILRQQKINDLFQTWFENIKKDAKIQKFI</sequence>
<dbReference type="PANTHER" id="PTHR47245">
    <property type="entry name" value="PEPTIDYLPROLYL ISOMERASE"/>
    <property type="match status" value="1"/>
</dbReference>
<keyword evidence="7" id="KW-1133">Transmembrane helix</keyword>
<keyword evidence="5" id="KW-0413">Isomerase</keyword>
<proteinExistence type="predicted"/>
<dbReference type="Proteomes" id="UP000176923">
    <property type="component" value="Unassembled WGS sequence"/>
</dbReference>
<evidence type="ECO:0000256" key="6">
    <source>
        <dbReference type="SAM" id="MobiDB-lite"/>
    </source>
</evidence>
<accession>A0A1F5ZLE8</accession>
<dbReference type="InterPro" id="IPR027304">
    <property type="entry name" value="Trigger_fact/SurA_dom_sf"/>
</dbReference>
<name>A0A1F5ZLE8_9BACT</name>
<dbReference type="EC" id="5.2.1.8" evidence="2"/>
<keyword evidence="7" id="KW-0472">Membrane</keyword>
<dbReference type="GO" id="GO:0003755">
    <property type="term" value="F:peptidyl-prolyl cis-trans isomerase activity"/>
    <property type="evidence" value="ECO:0007669"/>
    <property type="project" value="UniProtKB-KW"/>
</dbReference>
<dbReference type="PANTHER" id="PTHR47245:SF1">
    <property type="entry name" value="FOLDASE PROTEIN PRSA"/>
    <property type="match status" value="1"/>
</dbReference>
<gene>
    <name evidence="8" type="ORF">A3D77_05450</name>
</gene>
<keyword evidence="3" id="KW-0732">Signal</keyword>
<protein>
    <recommendedName>
        <fullName evidence="2">peptidylprolyl isomerase</fullName>
        <ecNumber evidence="2">5.2.1.8</ecNumber>
    </recommendedName>
</protein>
<feature type="region of interest" description="Disordered" evidence="6">
    <location>
        <begin position="1"/>
        <end position="20"/>
    </location>
</feature>
<reference evidence="8 9" key="1">
    <citation type="journal article" date="2016" name="Nat. Commun.">
        <title>Thousands of microbial genomes shed light on interconnected biogeochemical processes in an aquifer system.</title>
        <authorList>
            <person name="Anantharaman K."/>
            <person name="Brown C.T."/>
            <person name="Hug L.A."/>
            <person name="Sharon I."/>
            <person name="Castelle C.J."/>
            <person name="Probst A.J."/>
            <person name="Thomas B.C."/>
            <person name="Singh A."/>
            <person name="Wilkins M.J."/>
            <person name="Karaoz U."/>
            <person name="Brodie E.L."/>
            <person name="Williams K.H."/>
            <person name="Hubbard S.S."/>
            <person name="Banfield J.F."/>
        </authorList>
    </citation>
    <scope>NUCLEOTIDE SEQUENCE [LARGE SCALE GENOMIC DNA]</scope>
</reference>
<evidence type="ECO:0000313" key="9">
    <source>
        <dbReference type="Proteomes" id="UP000176923"/>
    </source>
</evidence>
<evidence type="ECO:0000256" key="1">
    <source>
        <dbReference type="ARBA" id="ARBA00000971"/>
    </source>
</evidence>
<organism evidence="8 9">
    <name type="scientific">Candidatus Gottesmanbacteria bacterium RIFCSPHIGHO2_02_FULL_39_11</name>
    <dbReference type="NCBI Taxonomy" id="1798382"/>
    <lineage>
        <taxon>Bacteria</taxon>
        <taxon>Candidatus Gottesmaniibacteriota</taxon>
    </lineage>
</organism>
<evidence type="ECO:0000256" key="4">
    <source>
        <dbReference type="ARBA" id="ARBA00023110"/>
    </source>
</evidence>
<dbReference type="InterPro" id="IPR050245">
    <property type="entry name" value="PrsA_foldase"/>
</dbReference>
<dbReference type="Gene3D" id="1.10.4030.10">
    <property type="entry name" value="Porin chaperone SurA, peptide-binding domain"/>
    <property type="match status" value="1"/>
</dbReference>
<evidence type="ECO:0000256" key="5">
    <source>
        <dbReference type="ARBA" id="ARBA00023235"/>
    </source>
</evidence>
<feature type="transmembrane region" description="Helical" evidence="7">
    <location>
        <begin position="30"/>
        <end position="51"/>
    </location>
</feature>
<dbReference type="SUPFAM" id="SSF109998">
    <property type="entry name" value="Triger factor/SurA peptide-binding domain-like"/>
    <property type="match status" value="1"/>
</dbReference>
<dbReference type="STRING" id="1798382.A3D77_05450"/>
<comment type="caution">
    <text evidence="8">The sequence shown here is derived from an EMBL/GenBank/DDBJ whole genome shotgun (WGS) entry which is preliminary data.</text>
</comment>
<dbReference type="Pfam" id="PF13624">
    <property type="entry name" value="SurA_N_3"/>
    <property type="match status" value="1"/>
</dbReference>